<comment type="caution">
    <text evidence="2">The sequence shown here is derived from an EMBL/GenBank/DDBJ whole genome shotgun (WGS) entry which is preliminary data.</text>
</comment>
<organism evidence="2 3">
    <name type="scientific">Blepharisma stoltei</name>
    <dbReference type="NCBI Taxonomy" id="1481888"/>
    <lineage>
        <taxon>Eukaryota</taxon>
        <taxon>Sar</taxon>
        <taxon>Alveolata</taxon>
        <taxon>Ciliophora</taxon>
        <taxon>Postciliodesmatophora</taxon>
        <taxon>Heterotrichea</taxon>
        <taxon>Heterotrichida</taxon>
        <taxon>Blepharismidae</taxon>
        <taxon>Blepharisma</taxon>
    </lineage>
</organism>
<accession>A0AAU9KJ01</accession>
<keyword evidence="1" id="KW-0175">Coiled coil</keyword>
<gene>
    <name evidence="2" type="ORF">BSTOLATCC_MIC59793</name>
</gene>
<dbReference type="Proteomes" id="UP001162131">
    <property type="component" value="Unassembled WGS sequence"/>
</dbReference>
<reference evidence="2" key="1">
    <citation type="submission" date="2021-09" db="EMBL/GenBank/DDBJ databases">
        <authorList>
            <consortium name="AG Swart"/>
            <person name="Singh M."/>
            <person name="Singh A."/>
            <person name="Seah K."/>
            <person name="Emmerich C."/>
        </authorList>
    </citation>
    <scope>NUCLEOTIDE SEQUENCE</scope>
    <source>
        <strain evidence="2">ATCC30299</strain>
    </source>
</reference>
<name>A0AAU9KJ01_9CILI</name>
<dbReference type="Pfam" id="PF01344">
    <property type="entry name" value="Kelch_1"/>
    <property type="match status" value="1"/>
</dbReference>
<keyword evidence="3" id="KW-1185">Reference proteome</keyword>
<evidence type="ECO:0000313" key="3">
    <source>
        <dbReference type="Proteomes" id="UP001162131"/>
    </source>
</evidence>
<dbReference type="Gene3D" id="2.120.10.80">
    <property type="entry name" value="Kelch-type beta propeller"/>
    <property type="match status" value="1"/>
</dbReference>
<proteinExistence type="predicted"/>
<dbReference type="InterPro" id="IPR015915">
    <property type="entry name" value="Kelch-typ_b-propeller"/>
</dbReference>
<evidence type="ECO:0000256" key="1">
    <source>
        <dbReference type="SAM" id="Coils"/>
    </source>
</evidence>
<feature type="coiled-coil region" evidence="1">
    <location>
        <begin position="4"/>
        <end position="38"/>
    </location>
</feature>
<dbReference type="SUPFAM" id="SSF50965">
    <property type="entry name" value="Galactose oxidase, central domain"/>
    <property type="match status" value="1"/>
</dbReference>
<dbReference type="EMBL" id="CAJZBQ010000057">
    <property type="protein sequence ID" value="CAG9333987.1"/>
    <property type="molecule type" value="Genomic_DNA"/>
</dbReference>
<protein>
    <submittedName>
        <fullName evidence="2">Uncharacterized protein</fullName>
    </submittedName>
</protein>
<dbReference type="InterPro" id="IPR011043">
    <property type="entry name" value="Gal_Oxase/kelch_b-propeller"/>
</dbReference>
<dbReference type="InterPro" id="IPR006652">
    <property type="entry name" value="Kelch_1"/>
</dbReference>
<sequence length="469" mass="55069">MVTREEATRILTTHKAELENIKEKIHQSLSQCQNYDRKALEPRLTKIKERIVSIDLFLKNLPDKIHENEIKKLKGNNIINWVLKWIAEKKIFENDSKTLSDLLNDNIRKLYSLENKLNELINKSKPTNFEEIKIEIWKEIEDISDSLHSAFQSPGRLKYLIFWNDVVRQIYEYFLGKGREILELFYSFIEKFTVEKNFFYNIASQKRTPMLVVKWIENPRTIEKYLGPIYLDSGSCMLELPDSELFLYGSSHPVTGNCCIINMKNYQIKKILPPGTPSFYGGVAYYKNSVYVFGGRFPRKLTHYSYESNCARRFDLIKNLWFQLPPMPEGNSLSSCITFKDSILFSGKGNTEIIKYDLIIESYSKISIIQSASNGSKLFLTDSQRIWVIESIGRIIESEIENEYVWKIIGSSKYSAYQNYFVAFISQVFYISLLTSSESFKYYKFDINQKTKEFIEDIGIFERKIFLHE</sequence>
<evidence type="ECO:0000313" key="2">
    <source>
        <dbReference type="EMBL" id="CAG9333987.1"/>
    </source>
</evidence>
<dbReference type="AlphaFoldDB" id="A0AAU9KJ01"/>